<reference evidence="1" key="1">
    <citation type="submission" date="2022-10" db="EMBL/GenBank/DDBJ databases">
        <authorList>
            <person name="Boutroux M."/>
        </authorList>
    </citation>
    <scope>NUCLEOTIDE SEQUENCE</scope>
    <source>
        <strain evidence="1">51.81</strain>
    </source>
</reference>
<accession>A0A9X4E090</accession>
<evidence type="ECO:0000313" key="3">
    <source>
        <dbReference type="Proteomes" id="UP001149607"/>
    </source>
</evidence>
<dbReference type="EMBL" id="CP146598">
    <property type="protein sequence ID" value="WWY03452.1"/>
    <property type="molecule type" value="Genomic_DNA"/>
</dbReference>
<dbReference type="Proteomes" id="UP001149607">
    <property type="component" value="Chromosome"/>
</dbReference>
<organism evidence="1">
    <name type="scientific">Neisseria leonii</name>
    <dbReference type="NCBI Taxonomy" id="2995413"/>
    <lineage>
        <taxon>Bacteria</taxon>
        <taxon>Pseudomonadati</taxon>
        <taxon>Pseudomonadota</taxon>
        <taxon>Betaproteobacteria</taxon>
        <taxon>Neisseriales</taxon>
        <taxon>Neisseriaceae</taxon>
        <taxon>Neisseria</taxon>
    </lineage>
</organism>
<dbReference type="EMBL" id="JAPQFL010000001">
    <property type="protein sequence ID" value="MDD9327052.1"/>
    <property type="molecule type" value="Genomic_DNA"/>
</dbReference>
<gene>
    <name evidence="1" type="ORF">ORY91_000431</name>
    <name evidence="2" type="ORF">V9W64_01525</name>
</gene>
<evidence type="ECO:0000313" key="1">
    <source>
        <dbReference type="EMBL" id="MDD9327052.1"/>
    </source>
</evidence>
<evidence type="ECO:0000313" key="2">
    <source>
        <dbReference type="EMBL" id="WWY03452.1"/>
    </source>
</evidence>
<proteinExistence type="predicted"/>
<name>A0A9X4E090_9NEIS</name>
<sequence>MVFFEPSAAEAVVSFARRRGDKLLYRYRNLNGIAVHAADGQVRAVAAYGQLAGVLAVLPDGCAYPAH</sequence>
<reference evidence="2" key="2">
    <citation type="submission" date="2024-02" db="EMBL/GenBank/DDBJ databases">
        <title>Neisseria leonii sp. nov.</title>
        <authorList>
            <person name="Boutroux M."/>
            <person name="Favre-Rochex S."/>
            <person name="Gorgette O."/>
            <person name="Touak G."/>
            <person name="Muhle E."/>
            <person name="Chesneau O."/>
            <person name="Clermont D."/>
            <person name="Rahi P."/>
        </authorList>
    </citation>
    <scope>NUCLEOTIDE SEQUENCE</scope>
    <source>
        <strain evidence="2">51.81</strain>
    </source>
</reference>
<protein>
    <submittedName>
        <fullName evidence="1">Uncharacterized protein</fullName>
    </submittedName>
</protein>
<keyword evidence="3" id="KW-1185">Reference proteome</keyword>
<dbReference type="RefSeq" id="WP_274584348.1">
    <property type="nucleotide sequence ID" value="NZ_CP145811.1"/>
</dbReference>
<dbReference type="AlphaFoldDB" id="A0A9X4E090"/>